<accession>A0A1I7YB93</accession>
<reference evidence="2" key="1">
    <citation type="submission" date="2016-11" db="UniProtKB">
        <authorList>
            <consortium name="WormBaseParasite"/>
        </authorList>
    </citation>
    <scope>IDENTIFICATION</scope>
</reference>
<name>A0A1I7YB93_9BILA</name>
<organism evidence="1 2">
    <name type="scientific">Steinernema glaseri</name>
    <dbReference type="NCBI Taxonomy" id="37863"/>
    <lineage>
        <taxon>Eukaryota</taxon>
        <taxon>Metazoa</taxon>
        <taxon>Ecdysozoa</taxon>
        <taxon>Nematoda</taxon>
        <taxon>Chromadorea</taxon>
        <taxon>Rhabditida</taxon>
        <taxon>Tylenchina</taxon>
        <taxon>Panagrolaimomorpha</taxon>
        <taxon>Strongyloidoidea</taxon>
        <taxon>Steinernematidae</taxon>
        <taxon>Steinernema</taxon>
    </lineage>
</organism>
<evidence type="ECO:0000313" key="1">
    <source>
        <dbReference type="Proteomes" id="UP000095287"/>
    </source>
</evidence>
<dbReference type="Proteomes" id="UP000095287">
    <property type="component" value="Unplaced"/>
</dbReference>
<dbReference type="WBParaSite" id="L893_g14611.t1">
    <property type="protein sequence ID" value="L893_g14611.t1"/>
    <property type="gene ID" value="L893_g14611"/>
</dbReference>
<dbReference type="AlphaFoldDB" id="A0A1I7YB93"/>
<protein>
    <submittedName>
        <fullName evidence="2">DUF5689 domain-containing protein</fullName>
    </submittedName>
</protein>
<proteinExistence type="predicted"/>
<sequence>LKRLQQSYTYGMDVYGNRFDLSVHLHSEDPNASNQAPWGYTLTVEGVPPRSFEALASSRAAPPLGSWLSQIRMRLGSPTGHLYPNLRQQVEVVVEIQPRTNQDVSQQELDSVCLLLRNDDGTYTALQCEDNGQAQWFYRTGAEEYFYVTDGSETSFDEHVDISTKPIPVFGLDDYSFERELVG</sequence>
<keyword evidence="1" id="KW-1185">Reference proteome</keyword>
<evidence type="ECO:0000313" key="2">
    <source>
        <dbReference type="WBParaSite" id="L893_g14611.t1"/>
    </source>
</evidence>